<organism evidence="9 10">
    <name type="scientific">Paenibacillus rigui</name>
    <dbReference type="NCBI Taxonomy" id="554312"/>
    <lineage>
        <taxon>Bacteria</taxon>
        <taxon>Bacillati</taxon>
        <taxon>Bacillota</taxon>
        <taxon>Bacilli</taxon>
        <taxon>Bacillales</taxon>
        <taxon>Paenibacillaceae</taxon>
        <taxon>Paenibacillus</taxon>
    </lineage>
</organism>
<dbReference type="PANTHER" id="PTHR33398">
    <property type="entry name" value="30S RIBOSOMAL PROTEIN S20"/>
    <property type="match status" value="1"/>
</dbReference>
<evidence type="ECO:0000256" key="8">
    <source>
        <dbReference type="HAMAP-Rule" id="MF_00500"/>
    </source>
</evidence>
<dbReference type="FunFam" id="1.20.58.110:FF:000001">
    <property type="entry name" value="30S ribosomal protein S20"/>
    <property type="match status" value="1"/>
</dbReference>
<keyword evidence="5 8" id="KW-0689">Ribosomal protein</keyword>
<dbReference type="Gene3D" id="1.20.58.110">
    <property type="entry name" value="Ribosomal protein S20"/>
    <property type="match status" value="1"/>
</dbReference>
<dbReference type="OrthoDB" id="9808392at2"/>
<comment type="caution">
    <text evidence="9">The sequence shown here is derived from an EMBL/GenBank/DDBJ whole genome shotgun (WGS) entry which is preliminary data.</text>
</comment>
<name>A0A229USB2_9BACL</name>
<dbReference type="HAMAP" id="MF_00500">
    <property type="entry name" value="Ribosomal_bS20"/>
    <property type="match status" value="1"/>
</dbReference>
<reference evidence="9 10" key="1">
    <citation type="submission" date="2017-07" db="EMBL/GenBank/DDBJ databases">
        <title>Genome sequencing and assembly of Paenibacillus rigui.</title>
        <authorList>
            <person name="Mayilraj S."/>
        </authorList>
    </citation>
    <scope>NUCLEOTIDE SEQUENCE [LARGE SCALE GENOMIC DNA]</scope>
    <source>
        <strain evidence="9 10">JCM 16352</strain>
    </source>
</reference>
<dbReference type="GO" id="GO:0070181">
    <property type="term" value="F:small ribosomal subunit rRNA binding"/>
    <property type="evidence" value="ECO:0007669"/>
    <property type="project" value="TreeGrafter"/>
</dbReference>
<comment type="function">
    <text evidence="1 8">Binds directly to 16S ribosomal RNA.</text>
</comment>
<dbReference type="NCBIfam" id="TIGR00029">
    <property type="entry name" value="S20"/>
    <property type="match status" value="1"/>
</dbReference>
<dbReference type="GO" id="GO:0005829">
    <property type="term" value="C:cytosol"/>
    <property type="evidence" value="ECO:0007669"/>
    <property type="project" value="TreeGrafter"/>
</dbReference>
<dbReference type="GO" id="GO:0006412">
    <property type="term" value="P:translation"/>
    <property type="evidence" value="ECO:0007669"/>
    <property type="project" value="UniProtKB-UniRule"/>
</dbReference>
<dbReference type="EMBL" id="NMQW01000017">
    <property type="protein sequence ID" value="OXM86141.1"/>
    <property type="molecule type" value="Genomic_DNA"/>
</dbReference>
<dbReference type="PANTHER" id="PTHR33398:SF1">
    <property type="entry name" value="SMALL RIBOSOMAL SUBUNIT PROTEIN BS20C"/>
    <property type="match status" value="1"/>
</dbReference>
<dbReference type="InterPro" id="IPR036510">
    <property type="entry name" value="Ribosomal_bS20_sf"/>
</dbReference>
<gene>
    <name evidence="8" type="primary">rpsT</name>
    <name evidence="9" type="ORF">CF651_13070</name>
</gene>
<evidence type="ECO:0000256" key="5">
    <source>
        <dbReference type="ARBA" id="ARBA00022980"/>
    </source>
</evidence>
<dbReference type="RefSeq" id="WP_094015290.1">
    <property type="nucleotide sequence ID" value="NZ_NMQW01000017.1"/>
</dbReference>
<dbReference type="GO" id="GO:0015935">
    <property type="term" value="C:small ribosomal subunit"/>
    <property type="evidence" value="ECO:0007669"/>
    <property type="project" value="TreeGrafter"/>
</dbReference>
<comment type="similarity">
    <text evidence="2 8">Belongs to the bacterial ribosomal protein bS20 family.</text>
</comment>
<evidence type="ECO:0000313" key="10">
    <source>
        <dbReference type="Proteomes" id="UP000215509"/>
    </source>
</evidence>
<dbReference type="Proteomes" id="UP000215509">
    <property type="component" value="Unassembled WGS sequence"/>
</dbReference>
<dbReference type="SUPFAM" id="SSF46992">
    <property type="entry name" value="Ribosomal protein S20"/>
    <property type="match status" value="1"/>
</dbReference>
<dbReference type="InterPro" id="IPR002583">
    <property type="entry name" value="Ribosomal_bS20"/>
</dbReference>
<dbReference type="GO" id="GO:0003735">
    <property type="term" value="F:structural constituent of ribosome"/>
    <property type="evidence" value="ECO:0007669"/>
    <property type="project" value="InterPro"/>
</dbReference>
<sequence>MPNIKSAIKRVKVSEKRRLNNASHKSALRTAVKSFETAAASNNVETAQAALVTASKKLDKAATKGLIHKNAAARKKSRLAKKLNAISAQA</sequence>
<keyword evidence="10" id="KW-1185">Reference proteome</keyword>
<evidence type="ECO:0000256" key="2">
    <source>
        <dbReference type="ARBA" id="ARBA00007634"/>
    </source>
</evidence>
<keyword evidence="6 8" id="KW-0687">Ribonucleoprotein</keyword>
<proteinExistence type="inferred from homology"/>
<evidence type="ECO:0000256" key="3">
    <source>
        <dbReference type="ARBA" id="ARBA00022730"/>
    </source>
</evidence>
<dbReference type="AlphaFoldDB" id="A0A229USB2"/>
<evidence type="ECO:0000256" key="1">
    <source>
        <dbReference type="ARBA" id="ARBA00003134"/>
    </source>
</evidence>
<keyword evidence="4 8" id="KW-0694">RNA-binding</keyword>
<evidence type="ECO:0000313" key="9">
    <source>
        <dbReference type="EMBL" id="OXM86141.1"/>
    </source>
</evidence>
<evidence type="ECO:0000256" key="4">
    <source>
        <dbReference type="ARBA" id="ARBA00022884"/>
    </source>
</evidence>
<keyword evidence="3 8" id="KW-0699">rRNA-binding</keyword>
<protein>
    <recommendedName>
        <fullName evidence="7 8">Small ribosomal subunit protein bS20</fullName>
    </recommendedName>
</protein>
<dbReference type="Pfam" id="PF01649">
    <property type="entry name" value="Ribosomal_S20p"/>
    <property type="match status" value="1"/>
</dbReference>
<evidence type="ECO:0000256" key="7">
    <source>
        <dbReference type="ARBA" id="ARBA00035136"/>
    </source>
</evidence>
<evidence type="ECO:0000256" key="6">
    <source>
        <dbReference type="ARBA" id="ARBA00023274"/>
    </source>
</evidence>
<accession>A0A229USB2</accession>